<evidence type="ECO:0000313" key="2">
    <source>
        <dbReference type="EMBL" id="KZT32141.1"/>
    </source>
</evidence>
<dbReference type="STRING" id="1314776.A0A165XFH3"/>
<reference evidence="2 3" key="1">
    <citation type="journal article" date="2016" name="Mol. Biol. Evol.">
        <title>Comparative Genomics of Early-Diverging Mushroom-Forming Fungi Provides Insights into the Origins of Lignocellulose Decay Capabilities.</title>
        <authorList>
            <person name="Nagy L.G."/>
            <person name="Riley R."/>
            <person name="Tritt A."/>
            <person name="Adam C."/>
            <person name="Daum C."/>
            <person name="Floudas D."/>
            <person name="Sun H."/>
            <person name="Yadav J.S."/>
            <person name="Pangilinan J."/>
            <person name="Larsson K.H."/>
            <person name="Matsuura K."/>
            <person name="Barry K."/>
            <person name="Labutti K."/>
            <person name="Kuo R."/>
            <person name="Ohm R.A."/>
            <person name="Bhattacharya S.S."/>
            <person name="Shirouzu T."/>
            <person name="Yoshinaga Y."/>
            <person name="Martin F.M."/>
            <person name="Grigoriev I.V."/>
            <person name="Hibbett D.S."/>
        </authorList>
    </citation>
    <scope>NUCLEOTIDE SEQUENCE [LARGE SCALE GENOMIC DNA]</scope>
    <source>
        <strain evidence="2 3">HHB10207 ss-3</strain>
    </source>
</reference>
<evidence type="ECO:0000313" key="3">
    <source>
        <dbReference type="Proteomes" id="UP000076798"/>
    </source>
</evidence>
<name>A0A165XFH3_9AGAM</name>
<dbReference type="EMBL" id="KV428381">
    <property type="protein sequence ID" value="KZT32141.1"/>
    <property type="molecule type" value="Genomic_DNA"/>
</dbReference>
<dbReference type="Proteomes" id="UP000076798">
    <property type="component" value="Unassembled WGS sequence"/>
</dbReference>
<proteinExistence type="predicted"/>
<dbReference type="Gene3D" id="1.10.510.10">
    <property type="entry name" value="Transferase(Phosphotransferase) domain 1"/>
    <property type="match status" value="1"/>
</dbReference>
<organism evidence="2 3">
    <name type="scientific">Sistotremastrum suecicum HHB10207 ss-3</name>
    <dbReference type="NCBI Taxonomy" id="1314776"/>
    <lineage>
        <taxon>Eukaryota</taxon>
        <taxon>Fungi</taxon>
        <taxon>Dikarya</taxon>
        <taxon>Basidiomycota</taxon>
        <taxon>Agaricomycotina</taxon>
        <taxon>Agaricomycetes</taxon>
        <taxon>Sistotremastrales</taxon>
        <taxon>Sistotremastraceae</taxon>
        <taxon>Sistotremastrum</taxon>
    </lineage>
</organism>
<dbReference type="Pfam" id="PF01636">
    <property type="entry name" value="APH"/>
    <property type="match status" value="1"/>
</dbReference>
<sequence length="293" mass="32993">MCTLPHDLADHEREAILAHFKSLPEDVRTKNRIFELHLPDRPLFLIKHGSDALDEAYAQHFFYRLSCNDGLAPKIPRVFDAFSDDGFSFLVTAKITAPTLKDAGIAEEEAIGHAAHAIKWLLKQTSSVPKSVFGRISPNDVRVWHKFFKEQQAPRAFDSNNLLQYVKTAFKRCPGKQLDQALLTRLKDSFAKLSVCHSDITRENFLLDTNEQVWMVDFQHVSMLPTIFLEYVFFNVGEKFASDVGAQLGYQASDISNAMVVPSSMLQQRGGNAALVEQLSYSVGVRRDSSTRG</sequence>
<feature type="domain" description="Aminoglycoside phosphotransferase" evidence="1">
    <location>
        <begin position="31"/>
        <end position="223"/>
    </location>
</feature>
<gene>
    <name evidence="2" type="ORF">SISSUDRAFT_1133338</name>
</gene>
<protein>
    <recommendedName>
        <fullName evidence="1">Aminoglycoside phosphotransferase domain-containing protein</fullName>
    </recommendedName>
</protein>
<dbReference type="InterPro" id="IPR011009">
    <property type="entry name" value="Kinase-like_dom_sf"/>
</dbReference>
<dbReference type="AlphaFoldDB" id="A0A165XFH3"/>
<accession>A0A165XFH3</accession>
<keyword evidence="3" id="KW-1185">Reference proteome</keyword>
<dbReference type="SUPFAM" id="SSF56112">
    <property type="entry name" value="Protein kinase-like (PK-like)"/>
    <property type="match status" value="1"/>
</dbReference>
<dbReference type="InterPro" id="IPR002575">
    <property type="entry name" value="Aminoglycoside_PTrfase"/>
</dbReference>
<evidence type="ECO:0000259" key="1">
    <source>
        <dbReference type="Pfam" id="PF01636"/>
    </source>
</evidence>
<dbReference type="OrthoDB" id="3250044at2759"/>